<dbReference type="InterPro" id="IPR006450">
    <property type="entry name" value="Phage_HK97_gp6-like"/>
</dbReference>
<dbReference type="AlphaFoldDB" id="A0A4R2KGD1"/>
<accession>A0A4R2KGD1</accession>
<comment type="caution">
    <text evidence="1">The sequence shown here is derived from an EMBL/GenBank/DDBJ whole genome shotgun (WGS) entry which is preliminary data.</text>
</comment>
<dbReference type="OrthoDB" id="2889166at2"/>
<organism evidence="1 2">
    <name type="scientific">Marinisporobacter balticus</name>
    <dbReference type="NCBI Taxonomy" id="2018667"/>
    <lineage>
        <taxon>Bacteria</taxon>
        <taxon>Bacillati</taxon>
        <taxon>Bacillota</taxon>
        <taxon>Clostridia</taxon>
        <taxon>Peptostreptococcales</taxon>
        <taxon>Thermotaleaceae</taxon>
        <taxon>Marinisporobacter</taxon>
    </lineage>
</organism>
<name>A0A4R2KGD1_9FIRM</name>
<evidence type="ECO:0000313" key="1">
    <source>
        <dbReference type="EMBL" id="TCO69506.1"/>
    </source>
</evidence>
<gene>
    <name evidence="1" type="ORF">EV214_13130</name>
</gene>
<sequence>MLLDKIKNSLRADGTDLDEEIQDLIDAAKADLKLSGVLESKIIDTDPLIIRAVTVYCKANYSTDGKEAERFQESYEMIKTHMTLSCDYTDTITDETVE</sequence>
<dbReference type="RefSeq" id="WP_132247502.1">
    <property type="nucleotide sequence ID" value="NZ_SLWV01000031.1"/>
</dbReference>
<reference evidence="1 2" key="1">
    <citation type="submission" date="2019-03" db="EMBL/GenBank/DDBJ databases">
        <title>Genomic Encyclopedia of Type Strains, Phase IV (KMG-IV): sequencing the most valuable type-strain genomes for metagenomic binning, comparative biology and taxonomic classification.</title>
        <authorList>
            <person name="Goeker M."/>
        </authorList>
    </citation>
    <scope>NUCLEOTIDE SEQUENCE [LARGE SCALE GENOMIC DNA]</scope>
    <source>
        <strain evidence="1 2">DSM 102940</strain>
    </source>
</reference>
<dbReference type="Proteomes" id="UP000294919">
    <property type="component" value="Unassembled WGS sequence"/>
</dbReference>
<dbReference type="InterPro" id="IPR056951">
    <property type="entry name" value="Phage_connect_2"/>
</dbReference>
<protein>
    <submittedName>
        <fullName evidence="1">Putative phage protein (Predicted DNA packaging)</fullName>
    </submittedName>
</protein>
<dbReference type="Pfam" id="PF24829">
    <property type="entry name" value="Phage_connect_2"/>
    <property type="match status" value="1"/>
</dbReference>
<dbReference type="EMBL" id="SLWV01000031">
    <property type="protein sequence ID" value="TCO69506.1"/>
    <property type="molecule type" value="Genomic_DNA"/>
</dbReference>
<proteinExistence type="predicted"/>
<evidence type="ECO:0000313" key="2">
    <source>
        <dbReference type="Proteomes" id="UP000294919"/>
    </source>
</evidence>
<keyword evidence="2" id="KW-1185">Reference proteome</keyword>
<dbReference type="NCBIfam" id="TIGR01560">
    <property type="entry name" value="put_DNA_pack"/>
    <property type="match status" value="1"/>
</dbReference>